<sequence>MMFPLTTFLKMALCVSAVTAVALPQPQATPTPAPNANIPPSTTIDLTGQVGTDGSFTVKPAPNTQSDQGLQKRVAPIVAVAGIAAAKGAIILTKIAIEVGADTIKNLGEWNEAREAFTKKTTAEMWARNPDYSKFPAAICYNKAYSLQDPNGKDGLLSAKLSLGVLNTDYDCMYMTGNNKFFTKSDGGYANLAYTYNSKCTFDQKTGDLSCAA</sequence>
<dbReference type="EMBL" id="JAPEVB010000002">
    <property type="protein sequence ID" value="KAJ4393369.1"/>
    <property type="molecule type" value="Genomic_DNA"/>
</dbReference>
<feature type="chain" id="PRO_5040748561" description="DUF7888 domain-containing protein" evidence="1">
    <location>
        <begin position="21"/>
        <end position="213"/>
    </location>
</feature>
<reference evidence="3" key="1">
    <citation type="submission" date="2022-10" db="EMBL/GenBank/DDBJ databases">
        <title>Tapping the CABI collections for fungal endophytes: first genome assemblies for Collariella, Neodidymelliopsis, Ascochyta clinopodiicola, Didymella pomorum, Didymosphaeria variabile, Neocosmospora piperis and Neocucurbitaria cava.</title>
        <authorList>
            <person name="Hill R."/>
        </authorList>
    </citation>
    <scope>NUCLEOTIDE SEQUENCE</scope>
    <source>
        <strain evidence="3">IMI 355082</strain>
    </source>
</reference>
<keyword evidence="4" id="KW-1185">Reference proteome</keyword>
<dbReference type="AlphaFoldDB" id="A0A9W8YWR6"/>
<organism evidence="3 4">
    <name type="scientific">Gnomoniopsis smithogilvyi</name>
    <dbReference type="NCBI Taxonomy" id="1191159"/>
    <lineage>
        <taxon>Eukaryota</taxon>
        <taxon>Fungi</taxon>
        <taxon>Dikarya</taxon>
        <taxon>Ascomycota</taxon>
        <taxon>Pezizomycotina</taxon>
        <taxon>Sordariomycetes</taxon>
        <taxon>Sordariomycetidae</taxon>
        <taxon>Diaporthales</taxon>
        <taxon>Gnomoniaceae</taxon>
        <taxon>Gnomoniopsis</taxon>
    </lineage>
</organism>
<dbReference type="OrthoDB" id="3478218at2759"/>
<evidence type="ECO:0000313" key="4">
    <source>
        <dbReference type="Proteomes" id="UP001140453"/>
    </source>
</evidence>
<feature type="signal peptide" evidence="1">
    <location>
        <begin position="1"/>
        <end position="20"/>
    </location>
</feature>
<name>A0A9W8YWR6_9PEZI</name>
<protein>
    <recommendedName>
        <fullName evidence="2">DUF7888 domain-containing protein</fullName>
    </recommendedName>
</protein>
<dbReference type="InterPro" id="IPR057210">
    <property type="entry name" value="DUF7888"/>
</dbReference>
<dbReference type="Pfam" id="PF25411">
    <property type="entry name" value="DUF7888"/>
    <property type="match status" value="1"/>
</dbReference>
<dbReference type="Proteomes" id="UP001140453">
    <property type="component" value="Unassembled WGS sequence"/>
</dbReference>
<feature type="domain" description="DUF7888" evidence="2">
    <location>
        <begin position="77"/>
        <end position="211"/>
    </location>
</feature>
<comment type="caution">
    <text evidence="3">The sequence shown here is derived from an EMBL/GenBank/DDBJ whole genome shotgun (WGS) entry which is preliminary data.</text>
</comment>
<accession>A0A9W8YWR6</accession>
<evidence type="ECO:0000259" key="2">
    <source>
        <dbReference type="Pfam" id="PF25411"/>
    </source>
</evidence>
<proteinExistence type="predicted"/>
<evidence type="ECO:0000313" key="3">
    <source>
        <dbReference type="EMBL" id="KAJ4393369.1"/>
    </source>
</evidence>
<evidence type="ECO:0000256" key="1">
    <source>
        <dbReference type="SAM" id="SignalP"/>
    </source>
</evidence>
<keyword evidence="1" id="KW-0732">Signal</keyword>
<dbReference type="PANTHER" id="PTHR40845:SF1">
    <property type="match status" value="1"/>
</dbReference>
<gene>
    <name evidence="3" type="ORF">N0V93_002577</name>
</gene>
<dbReference type="PANTHER" id="PTHR40845">
    <property type="match status" value="1"/>
</dbReference>